<dbReference type="Gene3D" id="3.80.10.10">
    <property type="entry name" value="Ribonuclease Inhibitor"/>
    <property type="match status" value="2"/>
</dbReference>
<protein>
    <submittedName>
        <fullName evidence="4">Uncharacterized protein</fullName>
    </submittedName>
</protein>
<dbReference type="Pfam" id="PF13516">
    <property type="entry name" value="LRR_6"/>
    <property type="match status" value="1"/>
</dbReference>
<evidence type="ECO:0000313" key="4">
    <source>
        <dbReference type="EMBL" id="KAK8941035.1"/>
    </source>
</evidence>
<name>A0AAP0BK13_9ASPA</name>
<dbReference type="GO" id="GO:0005737">
    <property type="term" value="C:cytoplasm"/>
    <property type="evidence" value="ECO:0007669"/>
    <property type="project" value="TreeGrafter"/>
</dbReference>
<keyword evidence="1" id="KW-0433">Leucine-rich repeat</keyword>
<dbReference type="SUPFAM" id="SSF52075">
    <property type="entry name" value="Outer arm dynein light chain 1"/>
    <property type="match status" value="1"/>
</dbReference>
<accession>A0AAP0BK13</accession>
<proteinExistence type="predicted"/>
<comment type="caution">
    <text evidence="4">The sequence shown here is derived from an EMBL/GenBank/DDBJ whole genome shotgun (WGS) entry which is preliminary data.</text>
</comment>
<reference evidence="4 5" key="1">
    <citation type="journal article" date="2022" name="Nat. Plants">
        <title>Genomes of leafy and leafless Platanthera orchids illuminate the evolution of mycoheterotrophy.</title>
        <authorList>
            <person name="Li M.H."/>
            <person name="Liu K.W."/>
            <person name="Li Z."/>
            <person name="Lu H.C."/>
            <person name="Ye Q.L."/>
            <person name="Zhang D."/>
            <person name="Wang J.Y."/>
            <person name="Li Y.F."/>
            <person name="Zhong Z.M."/>
            <person name="Liu X."/>
            <person name="Yu X."/>
            <person name="Liu D.K."/>
            <person name="Tu X.D."/>
            <person name="Liu B."/>
            <person name="Hao Y."/>
            <person name="Liao X.Y."/>
            <person name="Jiang Y.T."/>
            <person name="Sun W.H."/>
            <person name="Chen J."/>
            <person name="Chen Y.Q."/>
            <person name="Ai Y."/>
            <person name="Zhai J.W."/>
            <person name="Wu S.S."/>
            <person name="Zhou Z."/>
            <person name="Hsiao Y.Y."/>
            <person name="Wu W.L."/>
            <person name="Chen Y.Y."/>
            <person name="Lin Y.F."/>
            <person name="Hsu J.L."/>
            <person name="Li C.Y."/>
            <person name="Wang Z.W."/>
            <person name="Zhao X."/>
            <person name="Zhong W.Y."/>
            <person name="Ma X.K."/>
            <person name="Ma L."/>
            <person name="Huang J."/>
            <person name="Chen G.Z."/>
            <person name="Huang M.Z."/>
            <person name="Huang L."/>
            <person name="Peng D.H."/>
            <person name="Luo Y.B."/>
            <person name="Zou S.Q."/>
            <person name="Chen S.P."/>
            <person name="Lan S."/>
            <person name="Tsai W.C."/>
            <person name="Van de Peer Y."/>
            <person name="Liu Z.J."/>
        </authorList>
    </citation>
    <scope>NUCLEOTIDE SEQUENCE [LARGE SCALE GENOMIC DNA]</scope>
    <source>
        <strain evidence="4">Lor287</strain>
    </source>
</reference>
<dbReference type="PANTHER" id="PTHR15454:SF37">
    <property type="entry name" value="OUTER ARM DYNEIN LIGHT CHAIN 1 PROTEIN"/>
    <property type="match status" value="1"/>
</dbReference>
<dbReference type="InterPro" id="IPR001611">
    <property type="entry name" value="Leu-rich_rpt"/>
</dbReference>
<gene>
    <name evidence="4" type="ORF">KSP39_PZI010278</name>
</gene>
<dbReference type="PANTHER" id="PTHR15454">
    <property type="entry name" value="NISCHARIN RELATED"/>
    <property type="match status" value="1"/>
</dbReference>
<keyword evidence="5" id="KW-1185">Reference proteome</keyword>
<feature type="compositionally biased region" description="Basic residues" evidence="3">
    <location>
        <begin position="588"/>
        <end position="599"/>
    </location>
</feature>
<evidence type="ECO:0000256" key="3">
    <source>
        <dbReference type="SAM" id="MobiDB-lite"/>
    </source>
</evidence>
<dbReference type="Proteomes" id="UP001418222">
    <property type="component" value="Unassembled WGS sequence"/>
</dbReference>
<keyword evidence="2" id="KW-0677">Repeat</keyword>
<evidence type="ECO:0000313" key="5">
    <source>
        <dbReference type="Proteomes" id="UP001418222"/>
    </source>
</evidence>
<dbReference type="PROSITE" id="PS51450">
    <property type="entry name" value="LRR"/>
    <property type="match status" value="4"/>
</dbReference>
<feature type="region of interest" description="Disordered" evidence="3">
    <location>
        <begin position="33"/>
        <end position="61"/>
    </location>
</feature>
<feature type="compositionally biased region" description="Polar residues" evidence="3">
    <location>
        <begin position="40"/>
        <end position="55"/>
    </location>
</feature>
<dbReference type="InterPro" id="IPR032675">
    <property type="entry name" value="LRR_dom_sf"/>
</dbReference>
<dbReference type="FunFam" id="3.80.10.10:FF:000320">
    <property type="entry name" value="Protein phosphatase 1 regulatory subunit pprA"/>
    <property type="match status" value="1"/>
</dbReference>
<evidence type="ECO:0000256" key="1">
    <source>
        <dbReference type="ARBA" id="ARBA00022614"/>
    </source>
</evidence>
<sequence>MAIFACLDMFLLGKKKKPKKFFKGAYDNKRVIDDGKHQTKSSNIGSTSAEKSSSYIPKVPSDDSLARTEFAGEIAYEGGDEHDEIQSMKRDYSDLDLQAKGELPSYGSNTELYNYGSESKMEIEERISPDTLAASGHVSDPGLERTIFKGSPVLKRSCSNIETKRATESINSLNRPSSYSNIQDLLGKGGEMNYEDYSSPISLKTSCSADRVMLKKRSSCQVLPSRSRRIWWKLFLWSHRNLHRPKAPQQNISFLSIANQKVGYSSDTHEPNTMMKKATENQWVAFSLESSPRDRVNAWISSLEEGTFCDEENNDGKEEEGTTAPHHVEIGESSTKNHSHAGRHAAEEVLRANNIIQSLNSFSSVAHISGMGLKVIPSISAFVSLRSVNLSGNSIGHITPGSLPKSLHTLDLSRNKLPTIEGLRELTKLRVLNLSYNRISRIGHGLSNCTIIKELYLAGNKISEVEGLHRLLKLTVLDLSFNRIATAKSLGQLVANYKSLLALNLIGNPIQSCIGEEQVKKTVLGLLPHMAYLNRQQIKQQHHVREAVANSVAKAAVGDAGWSSQRRRRPAQVSSSSSKTKIGENVRSKTRHPSSALRK</sequence>
<evidence type="ECO:0000256" key="2">
    <source>
        <dbReference type="ARBA" id="ARBA00022737"/>
    </source>
</evidence>
<dbReference type="InterPro" id="IPR003591">
    <property type="entry name" value="Leu-rich_rpt_typical-subtyp"/>
</dbReference>
<dbReference type="Pfam" id="PF13855">
    <property type="entry name" value="LRR_8"/>
    <property type="match status" value="1"/>
</dbReference>
<feature type="region of interest" description="Disordered" evidence="3">
    <location>
        <begin position="559"/>
        <end position="599"/>
    </location>
</feature>
<dbReference type="SMART" id="SM00365">
    <property type="entry name" value="LRR_SD22"/>
    <property type="match status" value="4"/>
</dbReference>
<dbReference type="EMBL" id="JBBWWQ010000008">
    <property type="protein sequence ID" value="KAK8941035.1"/>
    <property type="molecule type" value="Genomic_DNA"/>
</dbReference>
<dbReference type="SMART" id="SM00369">
    <property type="entry name" value="LRR_TYP"/>
    <property type="match status" value="3"/>
</dbReference>
<dbReference type="AlphaFoldDB" id="A0AAP0BK13"/>
<organism evidence="4 5">
    <name type="scientific">Platanthera zijinensis</name>
    <dbReference type="NCBI Taxonomy" id="2320716"/>
    <lineage>
        <taxon>Eukaryota</taxon>
        <taxon>Viridiplantae</taxon>
        <taxon>Streptophyta</taxon>
        <taxon>Embryophyta</taxon>
        <taxon>Tracheophyta</taxon>
        <taxon>Spermatophyta</taxon>
        <taxon>Magnoliopsida</taxon>
        <taxon>Liliopsida</taxon>
        <taxon>Asparagales</taxon>
        <taxon>Orchidaceae</taxon>
        <taxon>Orchidoideae</taxon>
        <taxon>Orchideae</taxon>
        <taxon>Orchidinae</taxon>
        <taxon>Platanthera</taxon>
    </lineage>
</organism>